<dbReference type="InterPro" id="IPR008979">
    <property type="entry name" value="Galactose-bd-like_sf"/>
</dbReference>
<proteinExistence type="predicted"/>
<dbReference type="AlphaFoldDB" id="A0A0S7XQW5"/>
<dbReference type="Gene3D" id="2.60.120.260">
    <property type="entry name" value="Galactose-binding domain-like"/>
    <property type="match status" value="1"/>
</dbReference>
<protein>
    <submittedName>
        <fullName evidence="1">Uncharacterized protein</fullName>
    </submittedName>
</protein>
<feature type="non-terminal residue" evidence="1">
    <location>
        <position position="249"/>
    </location>
</feature>
<organism evidence="1 2">
    <name type="scientific">candidate division WOR-1 bacterium DG_54_3</name>
    <dbReference type="NCBI Taxonomy" id="1703775"/>
    <lineage>
        <taxon>Bacteria</taxon>
        <taxon>Bacillati</taxon>
        <taxon>Saganbacteria</taxon>
    </lineage>
</organism>
<dbReference type="Proteomes" id="UP000051861">
    <property type="component" value="Unassembled WGS sequence"/>
</dbReference>
<sequence length="249" mass="28253">MSDEIIMLARGLEDAISSTNGIEASSDEDDNLLDRKKSTLWKPGATGAASIWIDMGALVYVNSIVLVNNNAYSDSWTGIALAWESSWKGTDTWIFGSIGSEHPPVITNEPLWYEEVADPAVAARYWRLYIAGLTDSVSHIGTILLGLNFKPEPYLRPRSYVSVYGVDIEETRGGHRSSNLRHDERFIIDPANFAFSDTDKDNFMVRIWRVAKGSHYPIYFQDVDDEQYWIRLSLDGRQPYQEPVYGDWM</sequence>
<reference evidence="1 2" key="1">
    <citation type="journal article" date="2015" name="Microbiome">
        <title>Genomic resolution of linkages in carbon, nitrogen, and sulfur cycling among widespread estuary sediment bacteria.</title>
        <authorList>
            <person name="Baker B.J."/>
            <person name="Lazar C.S."/>
            <person name="Teske A.P."/>
            <person name="Dick G.J."/>
        </authorList>
    </citation>
    <scope>NUCLEOTIDE SEQUENCE [LARGE SCALE GENOMIC DNA]</scope>
    <source>
        <strain evidence="1">DG_54_3</strain>
    </source>
</reference>
<dbReference type="EMBL" id="LIZX01000166">
    <property type="protein sequence ID" value="KPJ64724.1"/>
    <property type="molecule type" value="Genomic_DNA"/>
</dbReference>
<gene>
    <name evidence="1" type="ORF">AMJ44_12265</name>
</gene>
<evidence type="ECO:0000313" key="2">
    <source>
        <dbReference type="Proteomes" id="UP000051861"/>
    </source>
</evidence>
<evidence type="ECO:0000313" key="1">
    <source>
        <dbReference type="EMBL" id="KPJ64724.1"/>
    </source>
</evidence>
<accession>A0A0S7XQW5</accession>
<name>A0A0S7XQW5_UNCSA</name>
<comment type="caution">
    <text evidence="1">The sequence shown here is derived from an EMBL/GenBank/DDBJ whole genome shotgun (WGS) entry which is preliminary data.</text>
</comment>
<dbReference type="SUPFAM" id="SSF49785">
    <property type="entry name" value="Galactose-binding domain-like"/>
    <property type="match status" value="1"/>
</dbReference>